<feature type="transmembrane region" description="Helical" evidence="10">
    <location>
        <begin position="529"/>
        <end position="550"/>
    </location>
</feature>
<feature type="transmembrane region" description="Helical" evidence="10">
    <location>
        <begin position="41"/>
        <end position="63"/>
    </location>
</feature>
<dbReference type="Gene3D" id="1.20.810.10">
    <property type="entry name" value="Cytochrome Bc1 Complex, Chain C"/>
    <property type="match status" value="1"/>
</dbReference>
<evidence type="ECO:0000256" key="4">
    <source>
        <dbReference type="ARBA" id="ARBA00022692"/>
    </source>
</evidence>
<comment type="subcellular location">
    <subcellularLocation>
        <location evidence="1">Membrane</location>
        <topology evidence="1">Multi-pass membrane protein</topology>
    </subcellularLocation>
</comment>
<dbReference type="InterPro" id="IPR036150">
    <property type="entry name" value="Cyt_b/b6_C_sf"/>
</dbReference>
<dbReference type="InterPro" id="IPR005797">
    <property type="entry name" value="Cyt_b/b6_N"/>
</dbReference>
<comment type="caution">
    <text evidence="13">The sequence shown here is derived from an EMBL/GenBank/DDBJ whole genome shotgun (WGS) entry which is preliminary data.</text>
</comment>
<organism evidence="13 14">
    <name type="scientific">Sulfodiicoccus acidiphilus</name>
    <dbReference type="NCBI Taxonomy" id="1670455"/>
    <lineage>
        <taxon>Archaea</taxon>
        <taxon>Thermoproteota</taxon>
        <taxon>Thermoprotei</taxon>
        <taxon>Sulfolobales</taxon>
        <taxon>Sulfolobaceae</taxon>
        <taxon>Sulfodiicoccus</taxon>
    </lineage>
</organism>
<feature type="transmembrane region" description="Helical" evidence="10">
    <location>
        <begin position="418"/>
        <end position="439"/>
    </location>
</feature>
<feature type="transmembrane region" description="Helical" evidence="10">
    <location>
        <begin position="497"/>
        <end position="517"/>
    </location>
</feature>
<evidence type="ECO:0000259" key="11">
    <source>
        <dbReference type="PROSITE" id="PS51002"/>
    </source>
</evidence>
<dbReference type="InterPro" id="IPR005798">
    <property type="entry name" value="Cyt_b/b6_C"/>
</dbReference>
<evidence type="ECO:0000256" key="7">
    <source>
        <dbReference type="ARBA" id="ARBA00022989"/>
    </source>
</evidence>
<dbReference type="GO" id="GO:0016020">
    <property type="term" value="C:membrane"/>
    <property type="evidence" value="ECO:0007669"/>
    <property type="project" value="UniProtKB-SubCell"/>
</dbReference>
<dbReference type="GO" id="GO:0022904">
    <property type="term" value="P:respiratory electron transport chain"/>
    <property type="evidence" value="ECO:0007669"/>
    <property type="project" value="InterPro"/>
</dbReference>
<dbReference type="RefSeq" id="WP_188848675.1">
    <property type="nucleotide sequence ID" value="NZ_BMQS01000029.1"/>
</dbReference>
<accession>A0A830H3F4</accession>
<evidence type="ECO:0000313" key="13">
    <source>
        <dbReference type="EMBL" id="GGU04514.1"/>
    </source>
</evidence>
<keyword evidence="8" id="KW-0408">Iron</keyword>
<evidence type="ECO:0000256" key="1">
    <source>
        <dbReference type="ARBA" id="ARBA00004141"/>
    </source>
</evidence>
<dbReference type="SUPFAM" id="SSF81342">
    <property type="entry name" value="Transmembrane di-heme cytochromes"/>
    <property type="match status" value="1"/>
</dbReference>
<feature type="domain" description="Cytochrome b/b6 C-terminal region profile" evidence="12">
    <location>
        <begin position="300"/>
        <end position="418"/>
    </location>
</feature>
<dbReference type="GO" id="GO:0016491">
    <property type="term" value="F:oxidoreductase activity"/>
    <property type="evidence" value="ECO:0007669"/>
    <property type="project" value="InterPro"/>
</dbReference>
<keyword evidence="2" id="KW-0813">Transport</keyword>
<evidence type="ECO:0000256" key="8">
    <source>
        <dbReference type="ARBA" id="ARBA00023004"/>
    </source>
</evidence>
<feature type="transmembrane region" description="Helical" evidence="10">
    <location>
        <begin position="356"/>
        <end position="377"/>
    </location>
</feature>
<dbReference type="InterPro" id="IPR053595">
    <property type="entry name" value="Cytochrome_b-type_ET"/>
</dbReference>
<dbReference type="PROSITE" id="PS51003">
    <property type="entry name" value="CYTB_CTER"/>
    <property type="match status" value="1"/>
</dbReference>
<dbReference type="OrthoDB" id="55795at2157"/>
<evidence type="ECO:0000256" key="3">
    <source>
        <dbReference type="ARBA" id="ARBA00022617"/>
    </source>
</evidence>
<reference evidence="13" key="2">
    <citation type="submission" date="2020-09" db="EMBL/GenBank/DDBJ databases">
        <authorList>
            <person name="Sun Q."/>
            <person name="Ohkuma M."/>
        </authorList>
    </citation>
    <scope>NUCLEOTIDE SEQUENCE</scope>
    <source>
        <strain evidence="13">JCM 31740</strain>
    </source>
</reference>
<feature type="transmembrane region" description="Helical" evidence="10">
    <location>
        <begin position="188"/>
        <end position="209"/>
    </location>
</feature>
<gene>
    <name evidence="13" type="ORF">GCM10007116_21390</name>
</gene>
<feature type="domain" description="Cytochrome b/b6 N-terminal region profile" evidence="11">
    <location>
        <begin position="14"/>
        <end position="218"/>
    </location>
</feature>
<dbReference type="InterPro" id="IPR016174">
    <property type="entry name" value="Di-haem_cyt_TM"/>
</dbReference>
<name>A0A830H3F4_9CREN</name>
<feature type="transmembrane region" description="Helical" evidence="10">
    <location>
        <begin position="83"/>
        <end position="105"/>
    </location>
</feature>
<evidence type="ECO:0000313" key="14">
    <source>
        <dbReference type="Proteomes" id="UP000616143"/>
    </source>
</evidence>
<dbReference type="PROSITE" id="PS51002">
    <property type="entry name" value="CYTB_NTER"/>
    <property type="match status" value="1"/>
</dbReference>
<sequence length="554" mass="60774">MAEEDREEKEVPGIQEIIEKKFGLDDLPFFRTPDYMYKLNYWLGATTAAAFFFAVLTGLPLLLYYDPGNAYNQTQFVIHNVPYGSVILFSHLYAAYAMIVLLYVHGVRNFFSGAYKKPREFVWILGVLLFAVTLGASFFGYSMVGDVLGVDAIGVGSGLISLGIPGGDTIESWLFGAGSGTSLFSRLLGWHIIFVALLGLLFGVHLFLAETYGMLPSRKEKPYAPAYYKKSEWMKFNAWWPRNFIYMMSIILTTWGVIMIVPNTLAALNQLMAVKLPLLVNPAPAPAPNTAAAATVPAYPPWFFLFFYKIVDFLLPNGQPLTQSDDIAIMVVGLVLLLLVPFLDRSKYLSPLRRKFWTWVGIVFVSAIVELTVWGYLDPGVPAPFTQQVEVLLPPAVIAALVVAPLKPRERGFNFKGMSSHLNSLYMAVLILLTAGTLFDFMRSPSVVGLGILIPLVAGLILNTGNMVPKASLPPTKALETTVGTGAQGSLEFKKKLATYATVVMAILSVALLVIVWNLPVTGPLSNVAGALIGLVLVLWGQSIGMYHFVAYAK</sequence>
<protein>
    <submittedName>
        <fullName evidence="13">Cytochrome b</fullName>
    </submittedName>
</protein>
<proteinExistence type="predicted"/>
<feature type="transmembrane region" description="Helical" evidence="10">
    <location>
        <begin position="327"/>
        <end position="344"/>
    </location>
</feature>
<dbReference type="PANTHER" id="PTHR19271">
    <property type="entry name" value="CYTOCHROME B"/>
    <property type="match status" value="1"/>
</dbReference>
<evidence type="ECO:0000256" key="2">
    <source>
        <dbReference type="ARBA" id="ARBA00022448"/>
    </source>
</evidence>
<dbReference type="Proteomes" id="UP000616143">
    <property type="component" value="Unassembled WGS sequence"/>
</dbReference>
<keyword evidence="6" id="KW-0249">Electron transport</keyword>
<evidence type="ECO:0000259" key="12">
    <source>
        <dbReference type="PROSITE" id="PS51003"/>
    </source>
</evidence>
<keyword evidence="3" id="KW-0349">Heme</keyword>
<evidence type="ECO:0000256" key="5">
    <source>
        <dbReference type="ARBA" id="ARBA00022723"/>
    </source>
</evidence>
<dbReference type="AlphaFoldDB" id="A0A830H3F4"/>
<dbReference type="SUPFAM" id="SSF81648">
    <property type="entry name" value="a domain/subunit of cytochrome bc1 complex (Ubiquinol-cytochrome c reductase)"/>
    <property type="match status" value="1"/>
</dbReference>
<reference evidence="13" key="1">
    <citation type="journal article" date="2014" name="Int. J. Syst. Evol. Microbiol.">
        <title>Complete genome sequence of Corynebacterium casei LMG S-19264T (=DSM 44701T), isolated from a smear-ripened cheese.</title>
        <authorList>
            <consortium name="US DOE Joint Genome Institute (JGI-PGF)"/>
            <person name="Walter F."/>
            <person name="Albersmeier A."/>
            <person name="Kalinowski J."/>
            <person name="Ruckert C."/>
        </authorList>
    </citation>
    <scope>NUCLEOTIDE SEQUENCE</scope>
    <source>
        <strain evidence="13">JCM 31740</strain>
    </source>
</reference>
<dbReference type="InterPro" id="IPR027387">
    <property type="entry name" value="Cytb/b6-like_sf"/>
</dbReference>
<dbReference type="NCBIfam" id="NF041076">
    <property type="entry name" value="cyt_b_SoxC"/>
    <property type="match status" value="1"/>
</dbReference>
<feature type="transmembrane region" description="Helical" evidence="10">
    <location>
        <begin position="244"/>
        <end position="268"/>
    </location>
</feature>
<feature type="transmembrane region" description="Helical" evidence="10">
    <location>
        <begin position="389"/>
        <end position="406"/>
    </location>
</feature>
<keyword evidence="7 10" id="KW-1133">Transmembrane helix</keyword>
<keyword evidence="9 10" id="KW-0472">Membrane</keyword>
<evidence type="ECO:0000256" key="9">
    <source>
        <dbReference type="ARBA" id="ARBA00023136"/>
    </source>
</evidence>
<dbReference type="GO" id="GO:0046872">
    <property type="term" value="F:metal ion binding"/>
    <property type="evidence" value="ECO:0007669"/>
    <property type="project" value="UniProtKB-KW"/>
</dbReference>
<feature type="transmembrane region" description="Helical" evidence="10">
    <location>
        <begin position="121"/>
        <end position="141"/>
    </location>
</feature>
<dbReference type="GO" id="GO:0009055">
    <property type="term" value="F:electron transfer activity"/>
    <property type="evidence" value="ECO:0007669"/>
    <property type="project" value="InterPro"/>
</dbReference>
<keyword evidence="5" id="KW-0479">Metal-binding</keyword>
<feature type="transmembrane region" description="Helical" evidence="10">
    <location>
        <begin position="445"/>
        <end position="462"/>
    </location>
</feature>
<keyword evidence="4 10" id="KW-0812">Transmembrane</keyword>
<dbReference type="Pfam" id="PF00032">
    <property type="entry name" value="Cytochrom_B_C"/>
    <property type="match status" value="1"/>
</dbReference>
<evidence type="ECO:0000256" key="6">
    <source>
        <dbReference type="ARBA" id="ARBA00022982"/>
    </source>
</evidence>
<dbReference type="Pfam" id="PF13631">
    <property type="entry name" value="Cytochrom_B_N_2"/>
    <property type="match status" value="1"/>
</dbReference>
<evidence type="ECO:0000256" key="10">
    <source>
        <dbReference type="SAM" id="Phobius"/>
    </source>
</evidence>
<dbReference type="EMBL" id="BMQS01000029">
    <property type="protein sequence ID" value="GGU04514.1"/>
    <property type="molecule type" value="Genomic_DNA"/>
</dbReference>
<dbReference type="PANTHER" id="PTHR19271:SF16">
    <property type="entry name" value="CYTOCHROME B"/>
    <property type="match status" value="1"/>
</dbReference>